<protein>
    <submittedName>
        <fullName evidence="1">Uncharacterized protein</fullName>
    </submittedName>
</protein>
<sequence>MRWESLFADLEAQFEADSARNRISEVQEIVRIERARQTMLQRLERHLGTRVDLQLLGAERPSGELSAIGRDWLMLAHAGREELIPFRALAWWRGLEAGRGPETRQRRVGFSQALRMLVRDRARVGIGGIDGQLLATGTLDQVGQDFVEVALHEQDEFRRGPAVLGRSLIPFSAIARVRREE</sequence>
<organism evidence="1 2">
    <name type="scientific">Paeniglutamicibacter antarcticus</name>
    <dbReference type="NCBI Taxonomy" id="494023"/>
    <lineage>
        <taxon>Bacteria</taxon>
        <taxon>Bacillati</taxon>
        <taxon>Actinomycetota</taxon>
        <taxon>Actinomycetes</taxon>
        <taxon>Micrococcales</taxon>
        <taxon>Micrococcaceae</taxon>
        <taxon>Paeniglutamicibacter</taxon>
    </lineage>
</organism>
<evidence type="ECO:0000313" key="1">
    <source>
        <dbReference type="EMBL" id="GAA5227384.1"/>
    </source>
</evidence>
<dbReference type="RefSeq" id="WP_210101201.1">
    <property type="nucleotide sequence ID" value="NZ_BAABLK010000028.1"/>
</dbReference>
<dbReference type="Proteomes" id="UP001501257">
    <property type="component" value="Unassembled WGS sequence"/>
</dbReference>
<evidence type="ECO:0000313" key="2">
    <source>
        <dbReference type="Proteomes" id="UP001501257"/>
    </source>
</evidence>
<gene>
    <name evidence="1" type="ORF">GCM10025778_19170</name>
</gene>
<accession>A0ABP9TKJ6</accession>
<keyword evidence="2" id="KW-1185">Reference proteome</keyword>
<reference evidence="2" key="1">
    <citation type="journal article" date="2019" name="Int. J. Syst. Evol. Microbiol.">
        <title>The Global Catalogue of Microorganisms (GCM) 10K type strain sequencing project: providing services to taxonomists for standard genome sequencing and annotation.</title>
        <authorList>
            <consortium name="The Broad Institute Genomics Platform"/>
            <consortium name="The Broad Institute Genome Sequencing Center for Infectious Disease"/>
            <person name="Wu L."/>
            <person name="Ma J."/>
        </authorList>
    </citation>
    <scope>NUCLEOTIDE SEQUENCE [LARGE SCALE GENOMIC DNA]</scope>
    <source>
        <strain evidence="2">JCM 18952</strain>
    </source>
</reference>
<proteinExistence type="predicted"/>
<dbReference type="EMBL" id="BAABLK010000028">
    <property type="protein sequence ID" value="GAA5227384.1"/>
    <property type="molecule type" value="Genomic_DNA"/>
</dbReference>
<name>A0ABP9TKJ6_9MICC</name>
<comment type="caution">
    <text evidence="1">The sequence shown here is derived from an EMBL/GenBank/DDBJ whole genome shotgun (WGS) entry which is preliminary data.</text>
</comment>